<feature type="domain" description="C1q" evidence="4">
    <location>
        <begin position="1"/>
        <end position="86"/>
    </location>
</feature>
<dbReference type="PRINTS" id="PR00007">
    <property type="entry name" value="COMPLEMNTC1Q"/>
</dbReference>
<dbReference type="EMBL" id="VSWD01000007">
    <property type="protein sequence ID" value="KAK3097036.1"/>
    <property type="molecule type" value="Genomic_DNA"/>
</dbReference>
<evidence type="ECO:0000313" key="5">
    <source>
        <dbReference type="EMBL" id="KAK3097036.1"/>
    </source>
</evidence>
<keyword evidence="6" id="KW-1185">Reference proteome</keyword>
<keyword evidence="2" id="KW-0964">Secreted</keyword>
<reference evidence="5" key="1">
    <citation type="submission" date="2019-08" db="EMBL/GenBank/DDBJ databases">
        <title>The improved chromosome-level genome for the pearl oyster Pinctada fucata martensii using PacBio sequencing and Hi-C.</title>
        <authorList>
            <person name="Zheng Z."/>
        </authorList>
    </citation>
    <scope>NUCLEOTIDE SEQUENCE</scope>
    <source>
        <strain evidence="5">ZZ-2019</strain>
        <tissue evidence="5">Adductor muscle</tissue>
    </source>
</reference>
<feature type="non-terminal residue" evidence="5">
    <location>
        <position position="1"/>
    </location>
</feature>
<sequence length="86" mass="9509">VAFAAKLRHHMLDKDMNVVIKFDDVVTNQGNGYNKGNGTFTVPMAGTYLFAWHILVRGGKKAHVHLYVNGADSWRTFADAPGATFE</sequence>
<name>A0AA89C2M8_PINIB</name>
<keyword evidence="3" id="KW-0732">Signal</keyword>
<dbReference type="Proteomes" id="UP001186944">
    <property type="component" value="Unassembled WGS sequence"/>
</dbReference>
<comment type="caution">
    <text evidence="5">The sequence shown here is derived from an EMBL/GenBank/DDBJ whole genome shotgun (WGS) entry which is preliminary data.</text>
</comment>
<organism evidence="5 6">
    <name type="scientific">Pinctada imbricata</name>
    <name type="common">Atlantic pearl-oyster</name>
    <name type="synonym">Pinctada martensii</name>
    <dbReference type="NCBI Taxonomy" id="66713"/>
    <lineage>
        <taxon>Eukaryota</taxon>
        <taxon>Metazoa</taxon>
        <taxon>Spiralia</taxon>
        <taxon>Lophotrochozoa</taxon>
        <taxon>Mollusca</taxon>
        <taxon>Bivalvia</taxon>
        <taxon>Autobranchia</taxon>
        <taxon>Pteriomorphia</taxon>
        <taxon>Pterioida</taxon>
        <taxon>Pterioidea</taxon>
        <taxon>Pteriidae</taxon>
        <taxon>Pinctada</taxon>
    </lineage>
</organism>
<dbReference type="AlphaFoldDB" id="A0AA89C2M8"/>
<dbReference type="SUPFAM" id="SSF49842">
    <property type="entry name" value="TNF-like"/>
    <property type="match status" value="1"/>
</dbReference>
<comment type="subcellular location">
    <subcellularLocation>
        <location evidence="1">Secreted</location>
    </subcellularLocation>
</comment>
<evidence type="ECO:0000313" key="6">
    <source>
        <dbReference type="Proteomes" id="UP001186944"/>
    </source>
</evidence>
<dbReference type="PANTHER" id="PTHR22923:SF67">
    <property type="entry name" value="COMPLEMENT C1Q-LIKE PROTEIN 4"/>
    <property type="match status" value="1"/>
</dbReference>
<dbReference type="SMART" id="SM00110">
    <property type="entry name" value="C1Q"/>
    <property type="match status" value="1"/>
</dbReference>
<dbReference type="InterPro" id="IPR050822">
    <property type="entry name" value="Cerebellin_Synaptic_Org"/>
</dbReference>
<dbReference type="Gene3D" id="2.60.120.40">
    <property type="match status" value="1"/>
</dbReference>
<evidence type="ECO:0000256" key="3">
    <source>
        <dbReference type="ARBA" id="ARBA00022729"/>
    </source>
</evidence>
<dbReference type="InterPro" id="IPR008983">
    <property type="entry name" value="Tumour_necrosis_fac-like_dom"/>
</dbReference>
<evidence type="ECO:0000259" key="4">
    <source>
        <dbReference type="PROSITE" id="PS50871"/>
    </source>
</evidence>
<evidence type="ECO:0000256" key="1">
    <source>
        <dbReference type="ARBA" id="ARBA00004613"/>
    </source>
</evidence>
<dbReference type="GO" id="GO:0005576">
    <property type="term" value="C:extracellular region"/>
    <property type="evidence" value="ECO:0007669"/>
    <property type="project" value="UniProtKB-SubCell"/>
</dbReference>
<evidence type="ECO:0000256" key="2">
    <source>
        <dbReference type="ARBA" id="ARBA00022525"/>
    </source>
</evidence>
<dbReference type="PROSITE" id="PS50871">
    <property type="entry name" value="C1Q"/>
    <property type="match status" value="1"/>
</dbReference>
<dbReference type="Pfam" id="PF00386">
    <property type="entry name" value="C1q"/>
    <property type="match status" value="1"/>
</dbReference>
<accession>A0AA89C2M8</accession>
<dbReference type="PANTHER" id="PTHR22923">
    <property type="entry name" value="CEREBELLIN-RELATED"/>
    <property type="match status" value="1"/>
</dbReference>
<protein>
    <recommendedName>
        <fullName evidence="4">C1q domain-containing protein</fullName>
    </recommendedName>
</protein>
<gene>
    <name evidence="5" type="ORF">FSP39_005784</name>
</gene>
<proteinExistence type="predicted"/>
<dbReference type="InterPro" id="IPR001073">
    <property type="entry name" value="C1q_dom"/>
</dbReference>